<dbReference type="InterPro" id="IPR011322">
    <property type="entry name" value="N-reg_PII-like_a/b"/>
</dbReference>
<proteinExistence type="inferred from homology"/>
<dbReference type="PANTHER" id="PTHR23419:SF8">
    <property type="entry name" value="FI09726P"/>
    <property type="match status" value="1"/>
</dbReference>
<evidence type="ECO:0000313" key="3">
    <source>
        <dbReference type="Proteomes" id="UP000445000"/>
    </source>
</evidence>
<keyword evidence="3" id="KW-1185">Reference proteome</keyword>
<name>A0A829Y8F0_9GAMM</name>
<dbReference type="Proteomes" id="UP000445000">
    <property type="component" value="Unassembled WGS sequence"/>
</dbReference>
<reference evidence="3" key="1">
    <citation type="submission" date="2020-01" db="EMBL/GenBank/DDBJ databases">
        <title>'Steroidobacter agaridevorans' sp. nov., agar-degrading bacteria isolated from rhizosphere soils.</title>
        <authorList>
            <person name="Ikenaga M."/>
            <person name="Kataoka M."/>
            <person name="Murouchi A."/>
            <person name="Katsuragi S."/>
            <person name="Sakai M."/>
        </authorList>
    </citation>
    <scope>NUCLEOTIDE SEQUENCE [LARGE SCALE GENOMIC DNA]</scope>
    <source>
        <strain evidence="3">YU21-B</strain>
    </source>
</reference>
<evidence type="ECO:0000256" key="1">
    <source>
        <dbReference type="ARBA" id="ARBA00010169"/>
    </source>
</evidence>
<sequence>MLRAAPSECNPMTEQVIVALSTCPDEATAKRLAEVLVSERLATCVNRVGGVASTYFWDGRLQDDAEILLIIKTTAARLAGLEARLQALHPYELPELVVLPVLGGNERYLQWVRTGVGENSEGE</sequence>
<dbReference type="Gene3D" id="3.30.70.120">
    <property type="match status" value="1"/>
</dbReference>
<organism evidence="2 3">
    <name type="scientific">Steroidobacter agaridevorans</name>
    <dbReference type="NCBI Taxonomy" id="2695856"/>
    <lineage>
        <taxon>Bacteria</taxon>
        <taxon>Pseudomonadati</taxon>
        <taxon>Pseudomonadota</taxon>
        <taxon>Gammaproteobacteria</taxon>
        <taxon>Steroidobacterales</taxon>
        <taxon>Steroidobacteraceae</taxon>
        <taxon>Steroidobacter</taxon>
    </lineage>
</organism>
<dbReference type="PANTHER" id="PTHR23419">
    <property type="entry name" value="DIVALENT CATION TOLERANCE CUTA-RELATED"/>
    <property type="match status" value="1"/>
</dbReference>
<dbReference type="InterPro" id="IPR004323">
    <property type="entry name" value="Ion_tolerance_CutA"/>
</dbReference>
<dbReference type="SUPFAM" id="SSF54913">
    <property type="entry name" value="GlnB-like"/>
    <property type="match status" value="1"/>
</dbReference>
<comment type="similarity">
    <text evidence="1">Belongs to the CutA family.</text>
</comment>
<protein>
    <submittedName>
        <fullName evidence="2">Divalent-cation tolerance protein CutA</fullName>
    </submittedName>
</protein>
<gene>
    <name evidence="2" type="primary">cutA</name>
    <name evidence="2" type="ORF">GCM10011487_10560</name>
</gene>
<dbReference type="Pfam" id="PF03091">
    <property type="entry name" value="CutA1"/>
    <property type="match status" value="1"/>
</dbReference>
<dbReference type="GO" id="GO:0010038">
    <property type="term" value="P:response to metal ion"/>
    <property type="evidence" value="ECO:0007669"/>
    <property type="project" value="InterPro"/>
</dbReference>
<dbReference type="InterPro" id="IPR015867">
    <property type="entry name" value="N-reg_PII/ATP_PRibTrfase_C"/>
</dbReference>
<dbReference type="GO" id="GO:0005507">
    <property type="term" value="F:copper ion binding"/>
    <property type="evidence" value="ECO:0007669"/>
    <property type="project" value="TreeGrafter"/>
</dbReference>
<dbReference type="EMBL" id="BLJN01000001">
    <property type="protein sequence ID" value="GFE79056.1"/>
    <property type="molecule type" value="Genomic_DNA"/>
</dbReference>
<dbReference type="AlphaFoldDB" id="A0A829Y8F0"/>
<evidence type="ECO:0000313" key="2">
    <source>
        <dbReference type="EMBL" id="GFE79056.1"/>
    </source>
</evidence>
<comment type="caution">
    <text evidence="2">The sequence shown here is derived from an EMBL/GenBank/DDBJ whole genome shotgun (WGS) entry which is preliminary data.</text>
</comment>
<accession>A0A829Y8F0</accession>